<keyword evidence="2" id="KW-0433">Leucine-rich repeat</keyword>
<protein>
    <submittedName>
        <fullName evidence="8">Uncharacterized protein</fullName>
    </submittedName>
</protein>
<dbReference type="PANTHER" id="PTHR19338:SF66">
    <property type="entry name" value="NB-ARC DOMAIN-CONTAINING PROTEIN"/>
    <property type="match status" value="1"/>
</dbReference>
<organism evidence="8 9">
    <name type="scientific">Rhynchospora breviuscula</name>
    <dbReference type="NCBI Taxonomy" id="2022672"/>
    <lineage>
        <taxon>Eukaryota</taxon>
        <taxon>Viridiplantae</taxon>
        <taxon>Streptophyta</taxon>
        <taxon>Embryophyta</taxon>
        <taxon>Tracheophyta</taxon>
        <taxon>Spermatophyta</taxon>
        <taxon>Magnoliopsida</taxon>
        <taxon>Liliopsida</taxon>
        <taxon>Poales</taxon>
        <taxon>Cyperaceae</taxon>
        <taxon>Cyperoideae</taxon>
        <taxon>Rhynchosporeae</taxon>
        <taxon>Rhynchospora</taxon>
    </lineage>
</organism>
<sequence length="222" mass="25046">MTEGIVTLVLNNLKDAAVKEALSFFGAGDKLDSLQHELCWIRAFLKDAETKQNLDERTKTWVSDVREVAHRIEDVVDMFMAEVDAHNRPGMSNILKRVLSNPKKLPIVHKLNSEIDAIQTRLLQIKELTDKYSISRLLGESSSAVLTRRPIREAMLLDEDDPDVIGLDTDKENIVTLLLNPNTTRRCVVSIIGQGGLGKTTLAKKAYNRFALSFNMQNFFYS</sequence>
<dbReference type="PANTHER" id="PTHR19338">
    <property type="entry name" value="TRANSLOCASE OF INNER MITOCHONDRIAL MEMBRANE 13 HOMOLOG"/>
    <property type="match status" value="1"/>
</dbReference>
<dbReference type="CDD" id="cd14798">
    <property type="entry name" value="RX-CC_like"/>
    <property type="match status" value="1"/>
</dbReference>
<keyword evidence="5" id="KW-0611">Plant defense</keyword>
<keyword evidence="4" id="KW-0547">Nucleotide-binding</keyword>
<dbReference type="InterPro" id="IPR027417">
    <property type="entry name" value="P-loop_NTPase"/>
</dbReference>
<evidence type="ECO:0000256" key="4">
    <source>
        <dbReference type="ARBA" id="ARBA00022741"/>
    </source>
</evidence>
<feature type="domain" description="NB-ARC" evidence="6">
    <location>
        <begin position="169"/>
        <end position="211"/>
    </location>
</feature>
<evidence type="ECO:0000256" key="2">
    <source>
        <dbReference type="ARBA" id="ARBA00022614"/>
    </source>
</evidence>
<dbReference type="Pfam" id="PF00931">
    <property type="entry name" value="NB-ARC"/>
    <property type="match status" value="1"/>
</dbReference>
<evidence type="ECO:0000313" key="8">
    <source>
        <dbReference type="EMBL" id="KAJ1699265.1"/>
    </source>
</evidence>
<dbReference type="Proteomes" id="UP001151287">
    <property type="component" value="Unassembled WGS sequence"/>
</dbReference>
<dbReference type="InterPro" id="IPR041118">
    <property type="entry name" value="Rx_N"/>
</dbReference>
<dbReference type="GO" id="GO:0006952">
    <property type="term" value="P:defense response"/>
    <property type="evidence" value="ECO:0007669"/>
    <property type="project" value="UniProtKB-KW"/>
</dbReference>
<dbReference type="Gene3D" id="3.40.50.300">
    <property type="entry name" value="P-loop containing nucleotide triphosphate hydrolases"/>
    <property type="match status" value="1"/>
</dbReference>
<dbReference type="Gene3D" id="1.20.5.4130">
    <property type="match status" value="1"/>
</dbReference>
<dbReference type="SUPFAM" id="SSF52540">
    <property type="entry name" value="P-loop containing nucleoside triphosphate hydrolases"/>
    <property type="match status" value="1"/>
</dbReference>
<dbReference type="EMBL" id="JAMQYH010000002">
    <property type="protein sequence ID" value="KAJ1699265.1"/>
    <property type="molecule type" value="Genomic_DNA"/>
</dbReference>
<dbReference type="OrthoDB" id="682754at2759"/>
<feature type="domain" description="Disease resistance N-terminal" evidence="7">
    <location>
        <begin position="5"/>
        <end position="88"/>
    </location>
</feature>
<comment type="similarity">
    <text evidence="1">Belongs to the disease resistance NB-LRR family.</text>
</comment>
<accession>A0A9Q0CSC6</accession>
<keyword evidence="9" id="KW-1185">Reference proteome</keyword>
<dbReference type="InterPro" id="IPR002182">
    <property type="entry name" value="NB-ARC"/>
</dbReference>
<dbReference type="AlphaFoldDB" id="A0A9Q0CSC6"/>
<dbReference type="Pfam" id="PF18052">
    <property type="entry name" value="Rx_N"/>
    <property type="match status" value="1"/>
</dbReference>
<evidence type="ECO:0000256" key="1">
    <source>
        <dbReference type="ARBA" id="ARBA00008894"/>
    </source>
</evidence>
<proteinExistence type="inferred from homology"/>
<dbReference type="GO" id="GO:0043531">
    <property type="term" value="F:ADP binding"/>
    <property type="evidence" value="ECO:0007669"/>
    <property type="project" value="InterPro"/>
</dbReference>
<name>A0A9Q0CSC6_9POAL</name>
<evidence type="ECO:0000259" key="7">
    <source>
        <dbReference type="Pfam" id="PF18052"/>
    </source>
</evidence>
<dbReference type="InterPro" id="IPR038005">
    <property type="entry name" value="RX-like_CC"/>
</dbReference>
<evidence type="ECO:0000259" key="6">
    <source>
        <dbReference type="Pfam" id="PF00931"/>
    </source>
</evidence>
<gene>
    <name evidence="8" type="ORF">LUZ63_007777</name>
</gene>
<evidence type="ECO:0000256" key="5">
    <source>
        <dbReference type="ARBA" id="ARBA00022821"/>
    </source>
</evidence>
<comment type="caution">
    <text evidence="8">The sequence shown here is derived from an EMBL/GenBank/DDBJ whole genome shotgun (WGS) entry which is preliminary data.</text>
</comment>
<evidence type="ECO:0000256" key="3">
    <source>
        <dbReference type="ARBA" id="ARBA00022737"/>
    </source>
</evidence>
<evidence type="ECO:0000313" key="9">
    <source>
        <dbReference type="Proteomes" id="UP001151287"/>
    </source>
</evidence>
<keyword evidence="3" id="KW-0677">Repeat</keyword>
<reference evidence="8" key="1">
    <citation type="journal article" date="2022" name="Cell">
        <title>Repeat-based holocentromeres influence genome architecture and karyotype evolution.</title>
        <authorList>
            <person name="Hofstatter P.G."/>
            <person name="Thangavel G."/>
            <person name="Lux T."/>
            <person name="Neumann P."/>
            <person name="Vondrak T."/>
            <person name="Novak P."/>
            <person name="Zhang M."/>
            <person name="Costa L."/>
            <person name="Castellani M."/>
            <person name="Scott A."/>
            <person name="Toegelov H."/>
            <person name="Fuchs J."/>
            <person name="Mata-Sucre Y."/>
            <person name="Dias Y."/>
            <person name="Vanzela A.L.L."/>
            <person name="Huettel B."/>
            <person name="Almeida C.C.S."/>
            <person name="Simkova H."/>
            <person name="Souza G."/>
            <person name="Pedrosa-Harand A."/>
            <person name="Macas J."/>
            <person name="Mayer K.F.X."/>
            <person name="Houben A."/>
            <person name="Marques A."/>
        </authorList>
    </citation>
    <scope>NUCLEOTIDE SEQUENCE</scope>
    <source>
        <strain evidence="8">RhyBre1mFocal</strain>
    </source>
</reference>